<evidence type="ECO:0000313" key="2">
    <source>
        <dbReference type="EMBL" id="QFZ19673.1"/>
    </source>
</evidence>
<accession>A0A5Q0H0M1</accession>
<gene>
    <name evidence="2" type="ORF">EKG83_21565</name>
</gene>
<reference evidence="3" key="1">
    <citation type="journal article" date="2021" name="Curr. Microbiol.">
        <title>Complete genome of nocamycin-producing strain Saccharothrix syringae NRRL B-16468 reveals the biosynthetic potential for secondary metabolites.</title>
        <authorList>
            <person name="Mo X."/>
            <person name="Yang S."/>
        </authorList>
    </citation>
    <scope>NUCLEOTIDE SEQUENCE [LARGE SCALE GENOMIC DNA]</scope>
    <source>
        <strain evidence="3">ATCC 51364 / DSM 43886 / JCM 6844 / KCTC 9398 / NBRC 14523 / NRRL B-16468 / INA 2240</strain>
    </source>
</reference>
<keyword evidence="1" id="KW-1133">Transmembrane helix</keyword>
<dbReference type="EMBL" id="CP034550">
    <property type="protein sequence ID" value="QFZ19673.1"/>
    <property type="molecule type" value="Genomic_DNA"/>
</dbReference>
<keyword evidence="1" id="KW-0812">Transmembrane</keyword>
<dbReference type="InterPro" id="IPR039708">
    <property type="entry name" value="MT1774/Rv1733c-like"/>
</dbReference>
<sequence length="198" mass="20311">MDTEPVARLARNLFPGRNPLARVGDRLEGVAAVASLLVTLLGLPVAAALGSESYVRQAALSEQQLGARHQTGAVLPADSPVSAGAAGAGSAVATAGVPAEWQVPGGGARRGEVTASRDLRAGTVVRVWVDDDGAVVPAPLTAEGAVVGAVALALGAWIALGGAAALFYVLVRSVHHRLQLRRWDAGWEAVEPLWRRLA</sequence>
<protein>
    <recommendedName>
        <fullName evidence="4">Transmembrane protein</fullName>
    </recommendedName>
</protein>
<evidence type="ECO:0000256" key="1">
    <source>
        <dbReference type="SAM" id="Phobius"/>
    </source>
</evidence>
<evidence type="ECO:0000313" key="3">
    <source>
        <dbReference type="Proteomes" id="UP000325787"/>
    </source>
</evidence>
<keyword evidence="3" id="KW-1185">Reference proteome</keyword>
<keyword evidence="1" id="KW-0472">Membrane</keyword>
<feature type="transmembrane region" description="Helical" evidence="1">
    <location>
        <begin position="145"/>
        <end position="171"/>
    </location>
</feature>
<dbReference type="AlphaFoldDB" id="A0A5Q0H0M1"/>
<name>A0A5Q0H0M1_SACSY</name>
<dbReference type="RefSeq" id="WP_033429634.1">
    <property type="nucleotide sequence ID" value="NZ_CP034550.1"/>
</dbReference>
<dbReference type="OrthoDB" id="3637369at2"/>
<dbReference type="Proteomes" id="UP000325787">
    <property type="component" value="Chromosome"/>
</dbReference>
<organism evidence="2 3">
    <name type="scientific">Saccharothrix syringae</name>
    <name type="common">Nocardiopsis syringae</name>
    <dbReference type="NCBI Taxonomy" id="103733"/>
    <lineage>
        <taxon>Bacteria</taxon>
        <taxon>Bacillati</taxon>
        <taxon>Actinomycetota</taxon>
        <taxon>Actinomycetes</taxon>
        <taxon>Pseudonocardiales</taxon>
        <taxon>Pseudonocardiaceae</taxon>
        <taxon>Saccharothrix</taxon>
    </lineage>
</organism>
<proteinExistence type="predicted"/>
<dbReference type="PANTHER" id="PTHR42305">
    <property type="entry name" value="MEMBRANE PROTEIN RV1733C-RELATED"/>
    <property type="match status" value="1"/>
</dbReference>
<evidence type="ECO:0008006" key="4">
    <source>
        <dbReference type="Google" id="ProtNLM"/>
    </source>
</evidence>
<feature type="transmembrane region" description="Helical" evidence="1">
    <location>
        <begin position="27"/>
        <end position="49"/>
    </location>
</feature>
<dbReference type="KEGG" id="ssyi:EKG83_21565"/>
<dbReference type="PANTHER" id="PTHR42305:SF1">
    <property type="entry name" value="MEMBRANE PROTEIN RV1733C-RELATED"/>
    <property type="match status" value="1"/>
</dbReference>